<sequence>MSKKVVTKKAQPATVENGNPPPPAATDVRVAQQLRVLETVAGKGEEEDKTYSPRTEIFIRQLTDVLDFFEYSRSDIASLVRRCHHDENQIQIAVANIVEDRANHEKEDWGTVKNKKQAKEERKIKEEEAKKEQERVQKEEEKQRKEAERKAAKEAREAERANKRGGKGGKNGAEMHGASALPPDPAILFAGTKPTEPESSESWQWWESSGDKWAGKSWDWQESWHGDDWGSKADAGWWGQGQGQAEGAQWEKAGSRKKGYKERKDAPPLQEEEEADGDIWDMPDTSMQPDSQGGLDQWTLGHLPGHERESDMPKAMPNALTVEALERDHLAVPAPAPTMAPQIAAPTMPPAAKPLDLPPAPQQDLSALTQPVAASSSSAPAERAERGGEKGKGKGKKGKGDREKGETEKERLERIDRSDDPRRQAVEQVGEVVTVRKHSSMGCAVVSMVDLRVRQAIVEEGNECMINGIRVQIKPHTNKETKEEVLTDLFVAWGRQVEKVNPLSEQTIAKYFDTKHKEMTGRWKAAEEEKREAEEREQQRLQEHARQEAVFRERTEQRRRYEQEEEQKRRQEAEQQKWIREQWMQQGGVAQNRMGAAAATATDPYAQLQQQQQQQQQQQPQQQAAAMQWTNPQQWMQAMAYQAQGWQMAQRGMMGMQPGQEYDLRAYYAQYMDPQRGQNAAYAQAQAQAPQAGYQNQQAFNYNAYARGERI</sequence>
<feature type="region of interest" description="Disordered" evidence="1">
    <location>
        <begin position="522"/>
        <end position="551"/>
    </location>
</feature>
<feature type="region of interest" description="Disordered" evidence="1">
    <location>
        <begin position="106"/>
        <end position="313"/>
    </location>
</feature>
<feature type="region of interest" description="Disordered" evidence="1">
    <location>
        <begin position="340"/>
        <end position="425"/>
    </location>
</feature>
<reference evidence="2" key="1">
    <citation type="submission" date="2023-08" db="EMBL/GenBank/DDBJ databases">
        <authorList>
            <person name="Chen Y."/>
            <person name="Shah S."/>
            <person name="Dougan E. K."/>
            <person name="Thang M."/>
            <person name="Chan C."/>
        </authorList>
    </citation>
    <scope>NUCLEOTIDE SEQUENCE</scope>
</reference>
<keyword evidence="3" id="KW-1185">Reference proteome</keyword>
<evidence type="ECO:0000313" key="2">
    <source>
        <dbReference type="EMBL" id="CAJ1406078.1"/>
    </source>
</evidence>
<dbReference type="EMBL" id="CAUJNA010003616">
    <property type="protein sequence ID" value="CAJ1406078.1"/>
    <property type="molecule type" value="Genomic_DNA"/>
</dbReference>
<name>A0AA36JJD5_9DINO</name>
<evidence type="ECO:0000256" key="1">
    <source>
        <dbReference type="SAM" id="MobiDB-lite"/>
    </source>
</evidence>
<organism evidence="2 3">
    <name type="scientific">Effrenium voratum</name>
    <dbReference type="NCBI Taxonomy" id="2562239"/>
    <lineage>
        <taxon>Eukaryota</taxon>
        <taxon>Sar</taxon>
        <taxon>Alveolata</taxon>
        <taxon>Dinophyceae</taxon>
        <taxon>Suessiales</taxon>
        <taxon>Symbiodiniaceae</taxon>
        <taxon>Effrenium</taxon>
    </lineage>
</organism>
<feature type="compositionally biased region" description="Acidic residues" evidence="1">
    <location>
        <begin position="270"/>
        <end position="281"/>
    </location>
</feature>
<dbReference type="Proteomes" id="UP001178507">
    <property type="component" value="Unassembled WGS sequence"/>
</dbReference>
<feature type="region of interest" description="Disordered" evidence="1">
    <location>
        <begin position="590"/>
        <end position="628"/>
    </location>
</feature>
<gene>
    <name evidence="2" type="ORF">EVOR1521_LOCUS28134</name>
</gene>
<feature type="compositionally biased region" description="Low complexity" evidence="1">
    <location>
        <begin position="596"/>
        <end position="628"/>
    </location>
</feature>
<feature type="region of interest" description="Disordered" evidence="1">
    <location>
        <begin position="1"/>
        <end position="25"/>
    </location>
</feature>
<dbReference type="AlphaFoldDB" id="A0AA36JJD5"/>
<evidence type="ECO:0000313" key="3">
    <source>
        <dbReference type="Proteomes" id="UP001178507"/>
    </source>
</evidence>
<feature type="compositionally biased region" description="Basic and acidic residues" evidence="1">
    <location>
        <begin position="222"/>
        <end position="231"/>
    </location>
</feature>
<feature type="compositionally biased region" description="Basic and acidic residues" evidence="1">
    <location>
        <begin position="382"/>
        <end position="425"/>
    </location>
</feature>
<feature type="compositionally biased region" description="Pro residues" evidence="1">
    <location>
        <begin position="347"/>
        <end position="361"/>
    </location>
</feature>
<comment type="caution">
    <text evidence="2">The sequence shown here is derived from an EMBL/GenBank/DDBJ whole genome shotgun (WGS) entry which is preliminary data.</text>
</comment>
<protein>
    <submittedName>
        <fullName evidence="2">Uncharacterized protein</fullName>
    </submittedName>
</protein>
<feature type="compositionally biased region" description="Basic and acidic residues" evidence="1">
    <location>
        <begin position="117"/>
        <end position="162"/>
    </location>
</feature>
<proteinExistence type="predicted"/>
<accession>A0AA36JJD5</accession>